<keyword evidence="4" id="KW-0808">Transferase</keyword>
<evidence type="ECO:0000256" key="8">
    <source>
        <dbReference type="ARBA" id="ARBA00023125"/>
    </source>
</evidence>
<protein>
    <recommendedName>
        <fullName evidence="9">DNA polymerase III beta sliding clamp central domain-containing protein</fullName>
    </recommendedName>
</protein>
<keyword evidence="8" id="KW-0238">DNA-binding</keyword>
<keyword evidence="5" id="KW-0548">Nucleotidyltransferase</keyword>
<comment type="subcellular location">
    <subcellularLocation>
        <location evidence="1">Cytoplasm</location>
    </subcellularLocation>
</comment>
<feature type="domain" description="DNA polymerase III beta sliding clamp central" evidence="9">
    <location>
        <begin position="2"/>
        <end position="83"/>
    </location>
</feature>
<comment type="caution">
    <text evidence="10">The sequence shown here is derived from an EMBL/GenBank/DDBJ whole genome shotgun (WGS) entry which is preliminary data.</text>
</comment>
<keyword evidence="3" id="KW-0963">Cytoplasm</keyword>
<evidence type="ECO:0000256" key="3">
    <source>
        <dbReference type="ARBA" id="ARBA00022490"/>
    </source>
</evidence>
<comment type="similarity">
    <text evidence="2">Belongs to the beta sliding clamp family.</text>
</comment>
<dbReference type="GO" id="GO:0008408">
    <property type="term" value="F:3'-5' exonuclease activity"/>
    <property type="evidence" value="ECO:0007669"/>
    <property type="project" value="InterPro"/>
</dbReference>
<gene>
    <name evidence="10" type="ORF">S06H3_24733</name>
</gene>
<dbReference type="GO" id="GO:0009360">
    <property type="term" value="C:DNA polymerase III complex"/>
    <property type="evidence" value="ECO:0007669"/>
    <property type="project" value="InterPro"/>
</dbReference>
<evidence type="ECO:0000256" key="2">
    <source>
        <dbReference type="ARBA" id="ARBA00010752"/>
    </source>
</evidence>
<dbReference type="PANTHER" id="PTHR30478:SF0">
    <property type="entry name" value="BETA SLIDING CLAMP"/>
    <property type="match status" value="1"/>
</dbReference>
<evidence type="ECO:0000259" key="9">
    <source>
        <dbReference type="Pfam" id="PF02767"/>
    </source>
</evidence>
<keyword evidence="6" id="KW-0235">DNA replication</keyword>
<evidence type="ECO:0000313" key="10">
    <source>
        <dbReference type="EMBL" id="GAI27273.1"/>
    </source>
</evidence>
<dbReference type="InterPro" id="IPR001001">
    <property type="entry name" value="DNA_polIII_beta"/>
</dbReference>
<dbReference type="GO" id="GO:0006271">
    <property type="term" value="P:DNA strand elongation involved in DNA replication"/>
    <property type="evidence" value="ECO:0007669"/>
    <property type="project" value="TreeGrafter"/>
</dbReference>
<evidence type="ECO:0000256" key="6">
    <source>
        <dbReference type="ARBA" id="ARBA00022705"/>
    </source>
</evidence>
<evidence type="ECO:0000256" key="4">
    <source>
        <dbReference type="ARBA" id="ARBA00022679"/>
    </source>
</evidence>
<dbReference type="InterPro" id="IPR046938">
    <property type="entry name" value="DNA_clamp_sf"/>
</dbReference>
<dbReference type="Pfam" id="PF02767">
    <property type="entry name" value="DNA_pol3_beta_2"/>
    <property type="match status" value="1"/>
</dbReference>
<keyword evidence="7" id="KW-0239">DNA-directed DNA polymerase</keyword>
<feature type="non-terminal residue" evidence="10">
    <location>
        <position position="1"/>
    </location>
</feature>
<dbReference type="AlphaFoldDB" id="X1M7I6"/>
<dbReference type="GO" id="GO:0003887">
    <property type="term" value="F:DNA-directed DNA polymerase activity"/>
    <property type="evidence" value="ECO:0007669"/>
    <property type="project" value="UniProtKB-KW"/>
</dbReference>
<proteinExistence type="inferred from homology"/>
<accession>X1M7I6</accession>
<dbReference type="SUPFAM" id="SSF55979">
    <property type="entry name" value="DNA clamp"/>
    <property type="match status" value="1"/>
</dbReference>
<sequence>GDLLILAAADGFRLAVYKLAIINPVSQRTEVIIPARTLNELNRLMVDQEEAVETIVNPSKSQALFRLKNTELVSQLVQGTFPKYAQLIPQSYTPATTEL</sequence>
<dbReference type="Gene3D" id="3.10.150.10">
    <property type="entry name" value="DNA Polymerase III, subunit A, domain 2"/>
    <property type="match status" value="1"/>
</dbReference>
<organism evidence="10">
    <name type="scientific">marine sediment metagenome</name>
    <dbReference type="NCBI Taxonomy" id="412755"/>
    <lineage>
        <taxon>unclassified sequences</taxon>
        <taxon>metagenomes</taxon>
        <taxon>ecological metagenomes</taxon>
    </lineage>
</organism>
<dbReference type="Gene3D" id="3.70.10.10">
    <property type="match status" value="1"/>
</dbReference>
<evidence type="ECO:0000256" key="5">
    <source>
        <dbReference type="ARBA" id="ARBA00022695"/>
    </source>
</evidence>
<dbReference type="PANTHER" id="PTHR30478">
    <property type="entry name" value="DNA POLYMERASE III SUBUNIT BETA"/>
    <property type="match status" value="1"/>
</dbReference>
<name>X1M7I6_9ZZZZ</name>
<evidence type="ECO:0000256" key="7">
    <source>
        <dbReference type="ARBA" id="ARBA00022932"/>
    </source>
</evidence>
<evidence type="ECO:0000256" key="1">
    <source>
        <dbReference type="ARBA" id="ARBA00004496"/>
    </source>
</evidence>
<dbReference type="EMBL" id="BARV01013893">
    <property type="protein sequence ID" value="GAI27273.1"/>
    <property type="molecule type" value="Genomic_DNA"/>
</dbReference>
<reference evidence="10" key="1">
    <citation type="journal article" date="2014" name="Front. Microbiol.">
        <title>High frequency of phylogenetically diverse reductive dehalogenase-homologous genes in deep subseafloor sedimentary metagenomes.</title>
        <authorList>
            <person name="Kawai M."/>
            <person name="Futagami T."/>
            <person name="Toyoda A."/>
            <person name="Takaki Y."/>
            <person name="Nishi S."/>
            <person name="Hori S."/>
            <person name="Arai W."/>
            <person name="Tsubouchi T."/>
            <person name="Morono Y."/>
            <person name="Uchiyama I."/>
            <person name="Ito T."/>
            <person name="Fujiyama A."/>
            <person name="Inagaki F."/>
            <person name="Takami H."/>
        </authorList>
    </citation>
    <scope>NUCLEOTIDE SEQUENCE</scope>
    <source>
        <strain evidence="10">Expedition CK06-06</strain>
    </source>
</reference>
<dbReference type="CDD" id="cd00140">
    <property type="entry name" value="beta_clamp"/>
    <property type="match status" value="1"/>
</dbReference>
<dbReference type="GO" id="GO:0005737">
    <property type="term" value="C:cytoplasm"/>
    <property type="evidence" value="ECO:0007669"/>
    <property type="project" value="UniProtKB-SubCell"/>
</dbReference>
<dbReference type="GO" id="GO:0003677">
    <property type="term" value="F:DNA binding"/>
    <property type="evidence" value="ECO:0007669"/>
    <property type="project" value="UniProtKB-KW"/>
</dbReference>
<dbReference type="InterPro" id="IPR022637">
    <property type="entry name" value="DNA_polIII_beta_cen"/>
</dbReference>